<dbReference type="Proteomes" id="UP000646579">
    <property type="component" value="Unassembled WGS sequence"/>
</dbReference>
<name>A0A918SCI0_9HYPH</name>
<feature type="binding site" evidence="2">
    <location>
        <position position="346"/>
    </location>
    <ligand>
        <name>L-tryptophan</name>
        <dbReference type="ChEBI" id="CHEBI:57912"/>
    </ligand>
</feature>
<feature type="active site" evidence="1">
    <location>
        <position position="80"/>
    </location>
</feature>
<keyword evidence="2" id="KW-0547">Nucleotide-binding</keyword>
<dbReference type="PANTHER" id="PTHR43747">
    <property type="entry name" value="FAD-BINDING PROTEIN"/>
    <property type="match status" value="1"/>
</dbReference>
<dbReference type="PIRSF" id="PIRSF011396">
    <property type="entry name" value="Trp_halogenase"/>
    <property type="match status" value="1"/>
</dbReference>
<dbReference type="Pfam" id="PF04820">
    <property type="entry name" value="Trp_halogenase"/>
    <property type="match status" value="1"/>
</dbReference>
<evidence type="ECO:0000256" key="1">
    <source>
        <dbReference type="PIRSR" id="PIRSR011396-1"/>
    </source>
</evidence>
<evidence type="ECO:0000256" key="3">
    <source>
        <dbReference type="SAM" id="Phobius"/>
    </source>
</evidence>
<protein>
    <submittedName>
        <fullName evidence="4">Tryptophan halogenase</fullName>
    </submittedName>
</protein>
<sequence>MSDPAHFVIVGGGTAGWLAAFILQDAVRRKSIDARISVIESTKIPNVGVGEATTAAFRVLLQYFRIDEFEFFRKTEATFKLGIRHQDWRRKGYTYYGPIDDPHQVVKTPKGVPSDFLNVYSVAAGRPVQDMHLFQPLLEQHKAPYAFKDDGSLIALGPYHHAYHFDQALVGKFFAEKAEGVDVIDALVSDIERNAETGDIAALRLDDGTRLKGDFFIDATGFRKQLIVKGLDASWISYANELPVNRALPFWLDIGEDEEIATYTRAWAQDSGWMWMIPTQSRYGCGYVYSDAHTTADEAKREVEQRLGREIEVRGDIRFSVGRLETPWKNNCLAVGLSSSFLEPLESTSIHGTIVQMMMFAEAFLKAPEQMTPTDRDGYNSRVARQVDDFRTFVNTHYMTERDDTPFWRDVRENRIHGETRRRLDFWKRHMPRREQFRDYLGGLPHIETQLYYPVLDGLGLLDQSVARQEMERTPKLRRFAQQTVEGLTREYRAAAGKAIGHSAFLRHVRDMR</sequence>
<dbReference type="InterPro" id="IPR006905">
    <property type="entry name" value="Flavin_halogenase"/>
</dbReference>
<feature type="binding site" evidence="2">
    <location>
        <begin position="12"/>
        <end position="15"/>
    </location>
    <ligand>
        <name>FAD</name>
        <dbReference type="ChEBI" id="CHEBI:57692"/>
    </ligand>
</feature>
<evidence type="ECO:0000313" key="4">
    <source>
        <dbReference type="EMBL" id="GHA34462.1"/>
    </source>
</evidence>
<keyword evidence="3" id="KW-0472">Membrane</keyword>
<dbReference type="SUPFAM" id="SSF51905">
    <property type="entry name" value="FAD/NAD(P)-binding domain"/>
    <property type="match status" value="1"/>
</dbReference>
<dbReference type="GO" id="GO:0000166">
    <property type="term" value="F:nucleotide binding"/>
    <property type="evidence" value="ECO:0007669"/>
    <property type="project" value="UniProtKB-KW"/>
</dbReference>
<dbReference type="EMBL" id="BMZE01000004">
    <property type="protein sequence ID" value="GHA34462.1"/>
    <property type="molecule type" value="Genomic_DNA"/>
</dbReference>
<dbReference type="InterPro" id="IPR050816">
    <property type="entry name" value="Flavin-dep_Halogenase_NPB"/>
</dbReference>
<keyword evidence="5" id="KW-1185">Reference proteome</keyword>
<organism evidence="4 5">
    <name type="scientific">Devosia pacifica</name>
    <dbReference type="NCBI Taxonomy" id="1335967"/>
    <lineage>
        <taxon>Bacteria</taxon>
        <taxon>Pseudomonadati</taxon>
        <taxon>Pseudomonadota</taxon>
        <taxon>Alphaproteobacteria</taxon>
        <taxon>Hyphomicrobiales</taxon>
        <taxon>Devosiaceae</taxon>
        <taxon>Devosia</taxon>
    </lineage>
</organism>
<dbReference type="Gene3D" id="3.50.50.60">
    <property type="entry name" value="FAD/NAD(P)-binding domain"/>
    <property type="match status" value="1"/>
</dbReference>
<keyword evidence="2" id="KW-0285">Flavoprotein</keyword>
<feature type="transmembrane region" description="Helical" evidence="3">
    <location>
        <begin position="6"/>
        <end position="23"/>
    </location>
</feature>
<accession>A0A918SCI0</accession>
<feature type="binding site" evidence="2">
    <location>
        <position position="350"/>
    </location>
    <ligand>
        <name>FAD</name>
        <dbReference type="ChEBI" id="CHEBI:57692"/>
    </ligand>
</feature>
<dbReference type="GO" id="GO:0004497">
    <property type="term" value="F:monooxygenase activity"/>
    <property type="evidence" value="ECO:0007669"/>
    <property type="project" value="InterPro"/>
</dbReference>
<dbReference type="PANTHER" id="PTHR43747:SF4">
    <property type="entry name" value="FLAVIN-DEPENDENT TRYPTOPHAN HALOGENASE"/>
    <property type="match status" value="1"/>
</dbReference>
<dbReference type="RefSeq" id="WP_189426831.1">
    <property type="nucleotide sequence ID" value="NZ_BMZE01000004.1"/>
</dbReference>
<feature type="binding site" evidence="2">
    <location>
        <position position="337"/>
    </location>
    <ligand>
        <name>FAD</name>
        <dbReference type="ChEBI" id="CHEBI:57692"/>
    </ligand>
</feature>
<dbReference type="InterPro" id="IPR033856">
    <property type="entry name" value="Trp_halogen"/>
</dbReference>
<keyword evidence="3" id="KW-0812">Transmembrane</keyword>
<reference evidence="4" key="1">
    <citation type="journal article" date="2014" name="Int. J. Syst. Evol. Microbiol.">
        <title>Complete genome sequence of Corynebacterium casei LMG S-19264T (=DSM 44701T), isolated from a smear-ripened cheese.</title>
        <authorList>
            <consortium name="US DOE Joint Genome Institute (JGI-PGF)"/>
            <person name="Walter F."/>
            <person name="Albersmeier A."/>
            <person name="Kalinowski J."/>
            <person name="Ruckert C."/>
        </authorList>
    </citation>
    <scope>NUCLEOTIDE SEQUENCE</scope>
    <source>
        <strain evidence="4">KCTC 32437</strain>
    </source>
</reference>
<keyword evidence="2" id="KW-0274">FAD</keyword>
<dbReference type="InterPro" id="IPR036188">
    <property type="entry name" value="FAD/NAD-bd_sf"/>
</dbReference>
<proteinExistence type="predicted"/>
<reference evidence="4" key="2">
    <citation type="submission" date="2020-09" db="EMBL/GenBank/DDBJ databases">
        <authorList>
            <person name="Sun Q."/>
            <person name="Kim S."/>
        </authorList>
    </citation>
    <scope>NUCLEOTIDE SEQUENCE</scope>
    <source>
        <strain evidence="4">KCTC 32437</strain>
    </source>
</reference>
<feature type="binding site" evidence="2">
    <location>
        <position position="188"/>
    </location>
    <ligand>
        <name>FAD</name>
        <dbReference type="ChEBI" id="CHEBI:57692"/>
    </ligand>
</feature>
<evidence type="ECO:0000313" key="5">
    <source>
        <dbReference type="Proteomes" id="UP000646579"/>
    </source>
</evidence>
<evidence type="ECO:0000256" key="2">
    <source>
        <dbReference type="PIRSR" id="PIRSR011396-2"/>
    </source>
</evidence>
<feature type="binding site" evidence="2">
    <location>
        <position position="80"/>
    </location>
    <ligand>
        <name>7-chloro-L-tryptophan</name>
        <dbReference type="ChEBI" id="CHEBI:58713"/>
    </ligand>
</feature>
<gene>
    <name evidence="4" type="primary">prnA</name>
    <name evidence="4" type="ORF">GCM10007989_32860</name>
</gene>
<keyword evidence="3" id="KW-1133">Transmembrane helix</keyword>
<dbReference type="AlphaFoldDB" id="A0A918SCI0"/>
<comment type="caution">
    <text evidence="4">The sequence shown here is derived from an EMBL/GenBank/DDBJ whole genome shotgun (WGS) entry which is preliminary data.</text>
</comment>